<keyword evidence="3" id="KW-1185">Reference proteome</keyword>
<dbReference type="AlphaFoldDB" id="A0A1G9US40"/>
<organism evidence="2 3">
    <name type="scientific">Maricaulis salignorans</name>
    <dbReference type="NCBI Taxonomy" id="144026"/>
    <lineage>
        <taxon>Bacteria</taxon>
        <taxon>Pseudomonadati</taxon>
        <taxon>Pseudomonadota</taxon>
        <taxon>Alphaproteobacteria</taxon>
        <taxon>Maricaulales</taxon>
        <taxon>Maricaulaceae</taxon>
        <taxon>Maricaulis</taxon>
    </lineage>
</organism>
<keyword evidence="1" id="KW-1133">Transmembrane helix</keyword>
<dbReference type="OrthoDB" id="9811032at2"/>
<reference evidence="2 3" key="1">
    <citation type="submission" date="2016-10" db="EMBL/GenBank/DDBJ databases">
        <authorList>
            <person name="de Groot N.N."/>
        </authorList>
    </citation>
    <scope>NUCLEOTIDE SEQUENCE [LARGE SCALE GENOMIC DNA]</scope>
    <source>
        <strain evidence="2 3">DSM 16077</strain>
    </source>
</reference>
<gene>
    <name evidence="2" type="ORF">SAMN04488568_11638</name>
</gene>
<accession>A0A1G9US40</accession>
<dbReference type="EMBL" id="FNHG01000016">
    <property type="protein sequence ID" value="SDM62722.1"/>
    <property type="molecule type" value="Genomic_DNA"/>
</dbReference>
<feature type="transmembrane region" description="Helical" evidence="1">
    <location>
        <begin position="78"/>
        <end position="96"/>
    </location>
</feature>
<name>A0A1G9US40_9PROT</name>
<evidence type="ECO:0000313" key="3">
    <source>
        <dbReference type="Proteomes" id="UP000199759"/>
    </source>
</evidence>
<feature type="transmembrane region" description="Helical" evidence="1">
    <location>
        <begin position="31"/>
        <end position="52"/>
    </location>
</feature>
<feature type="transmembrane region" description="Helical" evidence="1">
    <location>
        <begin position="136"/>
        <end position="159"/>
    </location>
</feature>
<evidence type="ECO:0000313" key="2">
    <source>
        <dbReference type="EMBL" id="SDM62722.1"/>
    </source>
</evidence>
<evidence type="ECO:0000256" key="1">
    <source>
        <dbReference type="SAM" id="Phobius"/>
    </source>
</evidence>
<keyword evidence="1" id="KW-0812">Transmembrane</keyword>
<dbReference type="STRING" id="144026.SAMN04488568_11638"/>
<keyword evidence="1" id="KW-0472">Membrane</keyword>
<sequence length="169" mass="17609">MSGGGDNGVMLGMMAANRAQRGGSAKGKSSMFNVFPLMIIPVIVYVVIAFVLGGPDQASMALALDQTVFQIDMVSGPWALPVGDLLIILGMLFLFVELIKSAGSGTATIINHGLSMAVFVLSMTLFLLVGKFGTSAFFLITLMTLMDTVAGFVVTIIAARRDLAVGGEA</sequence>
<dbReference type="Proteomes" id="UP000199759">
    <property type="component" value="Unassembled WGS sequence"/>
</dbReference>
<protein>
    <submittedName>
        <fullName evidence="2">Uncharacterized protein</fullName>
    </submittedName>
</protein>
<proteinExistence type="predicted"/>
<feature type="transmembrane region" description="Helical" evidence="1">
    <location>
        <begin position="108"/>
        <end position="130"/>
    </location>
</feature>